<organism evidence="2 3">
    <name type="scientific">Panicum hallii var. hallii</name>
    <dbReference type="NCBI Taxonomy" id="1504633"/>
    <lineage>
        <taxon>Eukaryota</taxon>
        <taxon>Viridiplantae</taxon>
        <taxon>Streptophyta</taxon>
        <taxon>Embryophyta</taxon>
        <taxon>Tracheophyta</taxon>
        <taxon>Spermatophyta</taxon>
        <taxon>Magnoliopsida</taxon>
        <taxon>Liliopsida</taxon>
        <taxon>Poales</taxon>
        <taxon>Poaceae</taxon>
        <taxon>PACMAD clade</taxon>
        <taxon>Panicoideae</taxon>
        <taxon>Panicodae</taxon>
        <taxon>Paniceae</taxon>
        <taxon>Panicinae</taxon>
        <taxon>Panicum</taxon>
        <taxon>Panicum sect. Panicum</taxon>
    </lineage>
</organism>
<accession>A0A2T7DSD1</accession>
<gene>
    <name evidence="2" type="ORF">GQ55_5G512400</name>
</gene>
<evidence type="ECO:0000313" key="2">
    <source>
        <dbReference type="EMBL" id="PUZ58487.1"/>
    </source>
</evidence>
<keyword evidence="3" id="KW-1185">Reference proteome</keyword>
<feature type="region of interest" description="Disordered" evidence="1">
    <location>
        <begin position="38"/>
        <end position="82"/>
    </location>
</feature>
<dbReference type="Proteomes" id="UP000244336">
    <property type="component" value="Chromosome 5"/>
</dbReference>
<sequence length="125" mass="13011">MPADPPAPAAAAILLASCSIRKSRDQVLILHEIFTPLHCSSSNSRRSPRPSVPSELRTQAEASTGALSPPGTRQPTRPPLSLFIGPCAATTHLSGVATVPGSSSMADDRQEAGEQRSMLLLAASE</sequence>
<proteinExistence type="predicted"/>
<protein>
    <submittedName>
        <fullName evidence="2">Uncharacterized protein</fullName>
    </submittedName>
</protein>
<name>A0A2T7DSD1_9POAL</name>
<dbReference type="AlphaFoldDB" id="A0A2T7DSD1"/>
<dbReference type="Gramene" id="PUZ58487">
    <property type="protein sequence ID" value="PUZ58487"/>
    <property type="gene ID" value="GQ55_5G512400"/>
</dbReference>
<feature type="region of interest" description="Disordered" evidence="1">
    <location>
        <begin position="97"/>
        <end position="125"/>
    </location>
</feature>
<evidence type="ECO:0000313" key="3">
    <source>
        <dbReference type="Proteomes" id="UP000244336"/>
    </source>
</evidence>
<dbReference type="EMBL" id="CM009753">
    <property type="protein sequence ID" value="PUZ58487.1"/>
    <property type="molecule type" value="Genomic_DNA"/>
</dbReference>
<reference evidence="2 3" key="1">
    <citation type="submission" date="2018-04" db="EMBL/GenBank/DDBJ databases">
        <title>WGS assembly of Panicum hallii var. hallii HAL2.</title>
        <authorList>
            <person name="Lovell J."/>
            <person name="Jenkins J."/>
            <person name="Lowry D."/>
            <person name="Mamidi S."/>
            <person name="Sreedasyam A."/>
            <person name="Weng X."/>
            <person name="Barry K."/>
            <person name="Bonette J."/>
            <person name="Campitelli B."/>
            <person name="Daum C."/>
            <person name="Gordon S."/>
            <person name="Gould B."/>
            <person name="Lipzen A."/>
            <person name="MacQueen A."/>
            <person name="Palacio-Mejia J."/>
            <person name="Plott C."/>
            <person name="Shakirov E."/>
            <person name="Shu S."/>
            <person name="Yoshinaga Y."/>
            <person name="Zane M."/>
            <person name="Rokhsar D."/>
            <person name="Grimwood J."/>
            <person name="Schmutz J."/>
            <person name="Juenger T."/>
        </authorList>
    </citation>
    <scope>NUCLEOTIDE SEQUENCE [LARGE SCALE GENOMIC DNA]</scope>
    <source>
        <strain evidence="3">cv. HAL2</strain>
    </source>
</reference>
<feature type="compositionally biased region" description="Polar residues" evidence="1">
    <location>
        <begin position="56"/>
        <end position="75"/>
    </location>
</feature>
<evidence type="ECO:0000256" key="1">
    <source>
        <dbReference type="SAM" id="MobiDB-lite"/>
    </source>
</evidence>